<dbReference type="EMBL" id="CAUYUJ010021025">
    <property type="protein sequence ID" value="CAK0902115.1"/>
    <property type="molecule type" value="Genomic_DNA"/>
</dbReference>
<dbReference type="InterPro" id="IPR036380">
    <property type="entry name" value="Isochorismatase-like_sf"/>
</dbReference>
<accession>A0ABN9XTR5</accession>
<evidence type="ECO:0000313" key="3">
    <source>
        <dbReference type="Proteomes" id="UP001189429"/>
    </source>
</evidence>
<evidence type="ECO:0000256" key="1">
    <source>
        <dbReference type="SAM" id="SignalP"/>
    </source>
</evidence>
<protein>
    <recommendedName>
        <fullName evidence="4">TIR domain-containing protein</fullName>
    </recommendedName>
</protein>
<sequence length="421" mass="45814">MERVTDVVLCVAVAGVCADSAGRPARECGCRVRQLSDCTCGRAEAGQSHYCKGVFPLCADVTTTDDVISRIKAAMHVGPAAAVTLQDQLSAVNAQAGDKYDSIARPGVDEAACQQFERLILEWMRQRPQDAMQIRGRQGELAVQIARGLVDFAARAAKNFQAFEAQVAAGEVAIKDLDEGPQAPPVSFLSHGKDEAGSTCRLLKLMLKHLLHLHCTSDAKDNRLARNTPRIFLNADDVYSQSELRTSAEECKGLILVLTSTVFYRPWVICEFVTALRLGIPIVPVEVASSGTRATAQNIGELLSENVSDSVISLAAQYRPNLERQQLGACCKSILGSWRAVIELGASTSSRWASALDPARLPKGPSLDPGRGLPRECMPWISPPRTWRAASCPRRRRIRTTPLSFHTTAHRTIRSSRASSR</sequence>
<evidence type="ECO:0000313" key="2">
    <source>
        <dbReference type="EMBL" id="CAK0902115.1"/>
    </source>
</evidence>
<proteinExistence type="predicted"/>
<keyword evidence="1" id="KW-0732">Signal</keyword>
<dbReference type="Proteomes" id="UP001189429">
    <property type="component" value="Unassembled WGS sequence"/>
</dbReference>
<gene>
    <name evidence="2" type="ORF">PCOR1329_LOCUS78826</name>
</gene>
<comment type="caution">
    <text evidence="2">The sequence shown here is derived from an EMBL/GenBank/DDBJ whole genome shotgun (WGS) entry which is preliminary data.</text>
</comment>
<feature type="chain" id="PRO_5045630485" description="TIR domain-containing protein" evidence="1">
    <location>
        <begin position="19"/>
        <end position="421"/>
    </location>
</feature>
<reference evidence="2" key="1">
    <citation type="submission" date="2023-10" db="EMBL/GenBank/DDBJ databases">
        <authorList>
            <person name="Chen Y."/>
            <person name="Shah S."/>
            <person name="Dougan E. K."/>
            <person name="Thang M."/>
            <person name="Chan C."/>
        </authorList>
    </citation>
    <scope>NUCLEOTIDE SEQUENCE [LARGE SCALE GENOMIC DNA]</scope>
</reference>
<evidence type="ECO:0008006" key="4">
    <source>
        <dbReference type="Google" id="ProtNLM"/>
    </source>
</evidence>
<feature type="signal peptide" evidence="1">
    <location>
        <begin position="1"/>
        <end position="18"/>
    </location>
</feature>
<name>A0ABN9XTR5_9DINO</name>
<dbReference type="SUPFAM" id="SSF52499">
    <property type="entry name" value="Isochorismatase-like hydrolases"/>
    <property type="match status" value="1"/>
</dbReference>
<keyword evidence="3" id="KW-1185">Reference proteome</keyword>
<organism evidence="2 3">
    <name type="scientific">Prorocentrum cordatum</name>
    <dbReference type="NCBI Taxonomy" id="2364126"/>
    <lineage>
        <taxon>Eukaryota</taxon>
        <taxon>Sar</taxon>
        <taxon>Alveolata</taxon>
        <taxon>Dinophyceae</taxon>
        <taxon>Prorocentrales</taxon>
        <taxon>Prorocentraceae</taxon>
        <taxon>Prorocentrum</taxon>
    </lineage>
</organism>